<dbReference type="PANTHER" id="PTHR31280:SF4">
    <property type="entry name" value="ELONGATION FACTOR TS (DUF810)"/>
    <property type="match status" value="1"/>
</dbReference>
<dbReference type="AlphaFoldDB" id="A0A5J5AWS6"/>
<sequence>MTSPTRSANWVWTYPIRSSEKLPMKSSSELAGAASKVKKALGLKSSKSSKSVGSGKAKRPISIGELMRVQMRVSEQTDSRIRRALLRIAAGQLGRRIESMVLPLELLQQVKSSDFPNQREYEAWQKRNLKILEAGLLLHPHLPLDKTDTASQRLRQIIHEASGRPIETGKHNESMQVLRNTVMSLACRSFDGSASETCHWADEGSIESSTLSNASRSLL</sequence>
<proteinExistence type="predicted"/>
<evidence type="ECO:0000313" key="2">
    <source>
        <dbReference type="Proteomes" id="UP000325577"/>
    </source>
</evidence>
<organism evidence="1 2">
    <name type="scientific">Nyssa sinensis</name>
    <dbReference type="NCBI Taxonomy" id="561372"/>
    <lineage>
        <taxon>Eukaryota</taxon>
        <taxon>Viridiplantae</taxon>
        <taxon>Streptophyta</taxon>
        <taxon>Embryophyta</taxon>
        <taxon>Tracheophyta</taxon>
        <taxon>Spermatophyta</taxon>
        <taxon>Magnoliopsida</taxon>
        <taxon>eudicotyledons</taxon>
        <taxon>Gunneridae</taxon>
        <taxon>Pentapetalae</taxon>
        <taxon>asterids</taxon>
        <taxon>Cornales</taxon>
        <taxon>Nyssaceae</taxon>
        <taxon>Nyssa</taxon>
    </lineage>
</organism>
<dbReference type="OrthoDB" id="1745211at2759"/>
<dbReference type="InterPro" id="IPR008528">
    <property type="entry name" value="unc-13_homologue"/>
</dbReference>
<accession>A0A5J5AWS6</accession>
<reference evidence="1 2" key="1">
    <citation type="submission" date="2019-09" db="EMBL/GenBank/DDBJ databases">
        <title>A chromosome-level genome assembly of the Chinese tupelo Nyssa sinensis.</title>
        <authorList>
            <person name="Yang X."/>
            <person name="Kang M."/>
            <person name="Yang Y."/>
            <person name="Xiong H."/>
            <person name="Wang M."/>
            <person name="Zhang Z."/>
            <person name="Wang Z."/>
            <person name="Wu H."/>
            <person name="Ma T."/>
            <person name="Liu J."/>
            <person name="Xi Z."/>
        </authorList>
    </citation>
    <scope>NUCLEOTIDE SEQUENCE [LARGE SCALE GENOMIC DNA]</scope>
    <source>
        <strain evidence="1">J267</strain>
        <tissue evidence="1">Leaf</tissue>
    </source>
</reference>
<dbReference type="EMBL" id="CM018040">
    <property type="protein sequence ID" value="KAA8534909.1"/>
    <property type="molecule type" value="Genomic_DNA"/>
</dbReference>
<dbReference type="PANTHER" id="PTHR31280">
    <property type="entry name" value="PROTEIN UNC-13 HOMOLOG"/>
    <property type="match status" value="1"/>
</dbReference>
<name>A0A5J5AWS6_9ASTE</name>
<dbReference type="Proteomes" id="UP000325577">
    <property type="component" value="Linkage Group LG17"/>
</dbReference>
<protein>
    <submittedName>
        <fullName evidence="1">Uncharacterized protein</fullName>
    </submittedName>
</protein>
<keyword evidence="2" id="KW-1185">Reference proteome</keyword>
<gene>
    <name evidence="1" type="ORF">F0562_029875</name>
</gene>
<evidence type="ECO:0000313" key="1">
    <source>
        <dbReference type="EMBL" id="KAA8534909.1"/>
    </source>
</evidence>